<organism evidence="2 3">
    <name type="scientific">Pyrobaculum arsenaticum (strain DSM 13514 / JCM 11321 / PZ6)</name>
    <dbReference type="NCBI Taxonomy" id="340102"/>
    <lineage>
        <taxon>Archaea</taxon>
        <taxon>Thermoproteota</taxon>
        <taxon>Thermoprotei</taxon>
        <taxon>Thermoproteales</taxon>
        <taxon>Thermoproteaceae</taxon>
        <taxon>Pyrobaculum</taxon>
    </lineage>
</organism>
<dbReference type="KEGG" id="pas:Pars_0777"/>
<dbReference type="AlphaFoldDB" id="A4WIZ6"/>
<evidence type="ECO:0000256" key="1">
    <source>
        <dbReference type="SAM" id="Phobius"/>
    </source>
</evidence>
<protein>
    <submittedName>
        <fullName evidence="2">Uncharacterized protein</fullName>
    </submittedName>
</protein>
<sequence length="288" mass="31324">MEMVRPIVLLAVALAVAVQAGVLYVNMSKYVVEVNTTCGPAYIFTAPFDYAPNLGKWLVEEGFVQKYDSPIRKKAREMLGIESEDRATLDQWNSLVALSQSLLSDKVRAVEDVLRGVGVEVIEVGGVDTVKIPSDKVNNGSVYAFVRLSGKLGVLKDLERVADQYNISILVIDLPRVRALVTNRTVDSIPGLGAPTHGLTTVTMFGQFGDLAYYVRRPDEKTIEAVEKYLREKELCGVAVLFVPGEGYVPRLLTAETRKGSPVLSLVALAAGAAAVAAALLLLFRRRV</sequence>
<keyword evidence="1" id="KW-0812">Transmembrane</keyword>
<dbReference type="EMBL" id="CP000660">
    <property type="protein sequence ID" value="ABP50363.1"/>
    <property type="molecule type" value="Genomic_DNA"/>
</dbReference>
<evidence type="ECO:0000313" key="2">
    <source>
        <dbReference type="EMBL" id="ABP50363.1"/>
    </source>
</evidence>
<feature type="transmembrane region" description="Helical" evidence="1">
    <location>
        <begin position="263"/>
        <end position="284"/>
    </location>
</feature>
<gene>
    <name evidence="2" type="ordered locus">Pars_0777</name>
</gene>
<dbReference type="Proteomes" id="UP000001567">
    <property type="component" value="Chromosome"/>
</dbReference>
<name>A4WIZ6_PYRAR</name>
<keyword evidence="1" id="KW-0472">Membrane</keyword>
<proteinExistence type="predicted"/>
<reference evidence="2 3" key="1">
    <citation type="submission" date="2007-04" db="EMBL/GenBank/DDBJ databases">
        <title>Complete sequence of Pyrobaculum arsenaticum DSM 13514.</title>
        <authorList>
            <consortium name="US DOE Joint Genome Institute"/>
            <person name="Copeland A."/>
            <person name="Lucas S."/>
            <person name="Lapidus A."/>
            <person name="Barry K."/>
            <person name="Glavina del Rio T."/>
            <person name="Dalin E."/>
            <person name="Tice H."/>
            <person name="Pitluck S."/>
            <person name="Chain P."/>
            <person name="Malfatti S."/>
            <person name="Shin M."/>
            <person name="Vergez L."/>
            <person name="Schmutz J."/>
            <person name="Larimer F."/>
            <person name="Land M."/>
            <person name="Hauser L."/>
            <person name="Kyrpides N."/>
            <person name="Mikhailova N."/>
            <person name="Cozen A.E."/>
            <person name="Fitz-Gibbon S.T."/>
            <person name="House C.H."/>
            <person name="Saltikov C."/>
            <person name="Lowe T.M."/>
            <person name="Richardson P."/>
        </authorList>
    </citation>
    <scope>NUCLEOTIDE SEQUENCE [LARGE SCALE GENOMIC DNA]</scope>
    <source>
        <strain evidence="3">ATCC 700994 / DSM 13514 / JCM 11321 / PZ6</strain>
    </source>
</reference>
<accession>A4WIZ6</accession>
<evidence type="ECO:0000313" key="3">
    <source>
        <dbReference type="Proteomes" id="UP000001567"/>
    </source>
</evidence>
<dbReference type="HOGENOM" id="CLU_971880_0_0_2"/>
<keyword evidence="1" id="KW-1133">Transmembrane helix</keyword>